<dbReference type="OrthoDB" id="9760920at2"/>
<dbReference type="Pfam" id="PF00664">
    <property type="entry name" value="ABC_membrane"/>
    <property type="match status" value="1"/>
</dbReference>
<comment type="subcellular location">
    <subcellularLocation>
        <location evidence="1">Cell membrane</location>
        <topology evidence="1">Multi-pass membrane protein</topology>
    </subcellularLocation>
</comment>
<dbReference type="PANTHER" id="PTHR43394">
    <property type="entry name" value="ATP-DEPENDENT PERMEASE MDL1, MITOCHONDRIAL"/>
    <property type="match status" value="1"/>
</dbReference>
<feature type="transmembrane region" description="Helical" evidence="5">
    <location>
        <begin position="87"/>
        <end position="108"/>
    </location>
</feature>
<organism evidence="8 9">
    <name type="scientific">Tabrizicola piscis</name>
    <dbReference type="NCBI Taxonomy" id="2494374"/>
    <lineage>
        <taxon>Bacteria</taxon>
        <taxon>Pseudomonadati</taxon>
        <taxon>Pseudomonadota</taxon>
        <taxon>Alphaproteobacteria</taxon>
        <taxon>Rhodobacterales</taxon>
        <taxon>Paracoccaceae</taxon>
        <taxon>Tabrizicola</taxon>
    </lineage>
</organism>
<evidence type="ECO:0000256" key="3">
    <source>
        <dbReference type="ARBA" id="ARBA00022989"/>
    </source>
</evidence>
<evidence type="ECO:0000256" key="2">
    <source>
        <dbReference type="ARBA" id="ARBA00022692"/>
    </source>
</evidence>
<dbReference type="InterPro" id="IPR036640">
    <property type="entry name" value="ABC1_TM_sf"/>
</dbReference>
<dbReference type="SUPFAM" id="SSF90123">
    <property type="entry name" value="ABC transporter transmembrane region"/>
    <property type="match status" value="1"/>
</dbReference>
<gene>
    <name evidence="8" type="ORF">EI545_14820</name>
</gene>
<evidence type="ECO:0000313" key="9">
    <source>
        <dbReference type="Proteomes" id="UP000282002"/>
    </source>
</evidence>
<evidence type="ECO:0000313" key="8">
    <source>
        <dbReference type="EMBL" id="AZL59993.1"/>
    </source>
</evidence>
<dbReference type="KEGG" id="taw:EI545_14820"/>
<keyword evidence="4 5" id="KW-0472">Membrane</keyword>
<dbReference type="Pfam" id="PF00005">
    <property type="entry name" value="ABC_tran"/>
    <property type="match status" value="1"/>
</dbReference>
<dbReference type="Gene3D" id="1.20.1560.10">
    <property type="entry name" value="ABC transporter type 1, transmembrane domain"/>
    <property type="match status" value="1"/>
</dbReference>
<reference evidence="8 9" key="1">
    <citation type="submission" date="2018-12" db="EMBL/GenBank/DDBJ databases">
        <title>Complete genome sequencing of Tabrizicola sp. K13M18.</title>
        <authorList>
            <person name="Bae J.-W."/>
        </authorList>
    </citation>
    <scope>NUCLEOTIDE SEQUENCE [LARGE SCALE GENOMIC DNA]</scope>
    <source>
        <strain evidence="8 9">K13M18</strain>
    </source>
</reference>
<dbReference type="GO" id="GO:0015421">
    <property type="term" value="F:ABC-type oligopeptide transporter activity"/>
    <property type="evidence" value="ECO:0007669"/>
    <property type="project" value="TreeGrafter"/>
</dbReference>
<dbReference type="SUPFAM" id="SSF52540">
    <property type="entry name" value="P-loop containing nucleoside triphosphate hydrolases"/>
    <property type="match status" value="1"/>
</dbReference>
<dbReference type="AlphaFoldDB" id="A0A3S8U8U5"/>
<dbReference type="GO" id="GO:0016887">
    <property type="term" value="F:ATP hydrolysis activity"/>
    <property type="evidence" value="ECO:0007669"/>
    <property type="project" value="InterPro"/>
</dbReference>
<keyword evidence="9" id="KW-1185">Reference proteome</keyword>
<dbReference type="RefSeq" id="WP_125326188.1">
    <property type="nucleotide sequence ID" value="NZ_CP034328.1"/>
</dbReference>
<dbReference type="GO" id="GO:0005524">
    <property type="term" value="F:ATP binding"/>
    <property type="evidence" value="ECO:0007669"/>
    <property type="project" value="UniProtKB-KW"/>
</dbReference>
<dbReference type="InterPro" id="IPR039421">
    <property type="entry name" value="Type_1_exporter"/>
</dbReference>
<keyword evidence="2 5" id="KW-0812">Transmembrane</keyword>
<name>A0A3S8U8U5_9RHOB</name>
<keyword evidence="8" id="KW-0067">ATP-binding</keyword>
<dbReference type="InterPro" id="IPR003439">
    <property type="entry name" value="ABC_transporter-like_ATP-bd"/>
</dbReference>
<dbReference type="CDD" id="cd07346">
    <property type="entry name" value="ABC_6TM_exporters"/>
    <property type="match status" value="1"/>
</dbReference>
<evidence type="ECO:0000256" key="4">
    <source>
        <dbReference type="ARBA" id="ARBA00023136"/>
    </source>
</evidence>
<dbReference type="Proteomes" id="UP000282002">
    <property type="component" value="Chromosome"/>
</dbReference>
<proteinExistence type="predicted"/>
<sequence>MDENLTRYIWKHTRVQQFWILSIVALSMIPYYMSFNLPKEIVNGPIQGEGFASPDDTQLFMRLVFDLPWLGEVTLFPGVQLDRLETLFALSFVFLLLVIVNGWFKFYINTYKGRLGERLLRRLRYTLVDHILRFPPTAFKRMKAAEVSTMVKDEVEPIGGFTGDAFVSPALLGGQALTALAFIFVQSVPLGLITLSLVMVQVFIIPRMRRRLLVLGRERQLTARELAGRVSEIFDGIGTIHAYDTTNYERADISARLGRIFKIRFDIYQWKFLVKFINNFLASVTPFLFYAVGGYLALNGRLDIGQLVAVIGAYKDLPGPLKELIDWDQNRQDVIVKYQTVTQQFLIDDLIDPSRHQISSEPAEGKLRPPLATSDLSVIDESGAMSLERVNFALHPGEKVAVVGNSGAGGDVLAEVLTRSVWPSSGRATAGDVDLLTLPESIAGRAITYVGPDGYFFYGTVLDNLLYALKNAPISAPPVPPSASEQAHREWERSEAELAGNPDFDLSFGWIDYPGLGLTSEEDLMAELIKVLDAVILSRDVLNFALRSTVQLDRHPDFAEKVVAMRQVLREELAREDLAGLIVPFEPGAYNVEATVIENMLFGTASHPDLTTDRIGNNPYFRSVLKSVGLGRRLFDMGVEIARNAIELFADLPPDHPFFQQLSFMRADEIPAYQALLQKIDAGSVAVTEAERDRIILLSFDYIEPRYRFGLMSEDLMSEVVDFRQRFHAGLPTDLREGFNVYDPARFIASSSLLDNLLFGRISQKYRDGSDRIYAAVERLLKPLGLYDTALIIGLDFHLGAGGKRLTSVQRQKLSMARALLRRSDYYIFNRPLSALDSRSQQAIAQQALALLTAKGRDPAILWVLSQPAAARFFDRIVVFDRGMLVEDGTHADLVQKNGIFKELITA</sequence>
<evidence type="ECO:0000256" key="5">
    <source>
        <dbReference type="SAM" id="Phobius"/>
    </source>
</evidence>
<feature type="transmembrane region" description="Helical" evidence="5">
    <location>
        <begin position="15"/>
        <end position="33"/>
    </location>
</feature>
<dbReference type="PROSITE" id="PS50893">
    <property type="entry name" value="ABC_TRANSPORTER_2"/>
    <property type="match status" value="1"/>
</dbReference>
<dbReference type="Gene3D" id="3.40.50.300">
    <property type="entry name" value="P-loop containing nucleotide triphosphate hydrolases"/>
    <property type="match status" value="2"/>
</dbReference>
<dbReference type="EMBL" id="CP034328">
    <property type="protein sequence ID" value="AZL59993.1"/>
    <property type="molecule type" value="Genomic_DNA"/>
</dbReference>
<feature type="domain" description="ABC transporter" evidence="6">
    <location>
        <begin position="371"/>
        <end position="907"/>
    </location>
</feature>
<accession>A0A3S8U8U5</accession>
<dbReference type="PANTHER" id="PTHR43394:SF1">
    <property type="entry name" value="ATP-BINDING CASSETTE SUB-FAMILY B MEMBER 10, MITOCHONDRIAL"/>
    <property type="match status" value="1"/>
</dbReference>
<protein>
    <submittedName>
        <fullName evidence="8">ABC transporter ATP-binding protein</fullName>
    </submittedName>
</protein>
<feature type="domain" description="ABC transmembrane type-1" evidence="7">
    <location>
        <begin position="75"/>
        <end position="326"/>
    </location>
</feature>
<evidence type="ECO:0000259" key="6">
    <source>
        <dbReference type="PROSITE" id="PS50893"/>
    </source>
</evidence>
<feature type="transmembrane region" description="Helical" evidence="5">
    <location>
        <begin position="272"/>
        <end position="298"/>
    </location>
</feature>
<dbReference type="InterPro" id="IPR011527">
    <property type="entry name" value="ABC1_TM_dom"/>
</dbReference>
<dbReference type="GO" id="GO:0005886">
    <property type="term" value="C:plasma membrane"/>
    <property type="evidence" value="ECO:0007669"/>
    <property type="project" value="UniProtKB-SubCell"/>
</dbReference>
<keyword evidence="3 5" id="KW-1133">Transmembrane helix</keyword>
<feature type="transmembrane region" description="Helical" evidence="5">
    <location>
        <begin position="179"/>
        <end position="205"/>
    </location>
</feature>
<keyword evidence="8" id="KW-0547">Nucleotide-binding</keyword>
<evidence type="ECO:0000259" key="7">
    <source>
        <dbReference type="PROSITE" id="PS50929"/>
    </source>
</evidence>
<evidence type="ECO:0000256" key="1">
    <source>
        <dbReference type="ARBA" id="ARBA00004651"/>
    </source>
</evidence>
<dbReference type="PROSITE" id="PS50929">
    <property type="entry name" value="ABC_TM1F"/>
    <property type="match status" value="1"/>
</dbReference>
<dbReference type="InterPro" id="IPR027417">
    <property type="entry name" value="P-loop_NTPase"/>
</dbReference>